<evidence type="ECO:0000313" key="2">
    <source>
        <dbReference type="Proteomes" id="UP001168694"/>
    </source>
</evidence>
<organism evidence="1 2">
    <name type="scientific">Fictibacillus terranigra</name>
    <dbReference type="NCBI Taxonomy" id="3058424"/>
    <lineage>
        <taxon>Bacteria</taxon>
        <taxon>Bacillati</taxon>
        <taxon>Bacillota</taxon>
        <taxon>Bacilli</taxon>
        <taxon>Bacillales</taxon>
        <taxon>Fictibacillaceae</taxon>
        <taxon>Fictibacillus</taxon>
    </lineage>
</organism>
<keyword evidence="2" id="KW-1185">Reference proteome</keyword>
<dbReference type="InterPro" id="IPR052703">
    <property type="entry name" value="Aromatic_CoA_ox/epox"/>
</dbReference>
<gene>
    <name evidence="1" type="primary">paaC</name>
    <name evidence="1" type="ORF">QYF49_22360</name>
</gene>
<dbReference type="Pfam" id="PF05138">
    <property type="entry name" value="PaaA_PaaC"/>
    <property type="match status" value="1"/>
</dbReference>
<dbReference type="InterPro" id="IPR007814">
    <property type="entry name" value="PaaA_PaaC"/>
</dbReference>
<dbReference type="SUPFAM" id="SSF47240">
    <property type="entry name" value="Ferritin-like"/>
    <property type="match status" value="1"/>
</dbReference>
<dbReference type="PANTHER" id="PTHR30458:SF0">
    <property type="entry name" value="1,2-PHENYLACETYL-COA EPOXIDASE, SUBUNIT C"/>
    <property type="match status" value="1"/>
</dbReference>
<reference evidence="1" key="1">
    <citation type="submission" date="2023-06" db="EMBL/GenBank/DDBJ databases">
        <title>Draft Genome Sequences of Representative Paenibacillus Polymyxa, Bacillus cereus, Fictibacillus sp., and Brevibacillus agri Strains Isolated from Amazonian Dark Earth.</title>
        <authorList>
            <person name="Pellegrinetti T.A."/>
            <person name="Cunha I.C.M."/>
            <person name="Chaves M.G."/>
            <person name="Freitas A.S."/>
            <person name="Silva A.V.R."/>
            <person name="Tsai S.M."/>
            <person name="Mendes L.W."/>
        </authorList>
    </citation>
    <scope>NUCLEOTIDE SEQUENCE</scope>
    <source>
        <strain evidence="1">CENA-BCM004</strain>
    </source>
</reference>
<evidence type="ECO:0000313" key="1">
    <source>
        <dbReference type="EMBL" id="MDN4075708.1"/>
    </source>
</evidence>
<comment type="caution">
    <text evidence="1">The sequence shown here is derived from an EMBL/GenBank/DDBJ whole genome shotgun (WGS) entry which is preliminary data.</text>
</comment>
<keyword evidence="1" id="KW-0560">Oxidoreductase</keyword>
<dbReference type="Proteomes" id="UP001168694">
    <property type="component" value="Unassembled WGS sequence"/>
</dbReference>
<accession>A0ABT8ECR5</accession>
<dbReference type="InterPro" id="IPR012347">
    <property type="entry name" value="Ferritin-like"/>
</dbReference>
<dbReference type="EC" id="1.14.13.149" evidence="1"/>
<proteinExistence type="predicted"/>
<dbReference type="PIRSF" id="PIRSF037834">
    <property type="entry name" value="PA_CoA_Oase3"/>
    <property type="match status" value="1"/>
</dbReference>
<dbReference type="EMBL" id="JAUHLN010000006">
    <property type="protein sequence ID" value="MDN4075708.1"/>
    <property type="molecule type" value="Genomic_DNA"/>
</dbReference>
<protein>
    <submittedName>
        <fullName evidence="1">1,2-phenylacetyl-CoA epoxidase subunit PaaC</fullName>
        <ecNumber evidence="1">1.14.13.149</ecNumber>
    </submittedName>
</protein>
<dbReference type="InterPro" id="IPR009078">
    <property type="entry name" value="Ferritin-like_SF"/>
</dbReference>
<sequence length="268" mass="30836">MNTESMHQQERTELKELIYQLADDDFILAYRGSEWLGLAPHIEEDVAFSSINQDMMGHASMYYHLLEDLGEGDADRIAHLRKPEEFRNAILLEMVNGRGTYLDKPDYDWAFAVVRNYFYAIHKQVRLESLRVSSYEPLANAAKKIMMEQYYHLMHWEIWFKQLVTSTDDARQRMLIAVDKVWKEFGGVLTLGPSYGEFVKAGLIEDEPLLKKRWLNRIEKVFKETGIELAGEPAIESGNGRKGEHTPDLAEALATLSEVYATNPASGW</sequence>
<name>A0ABT8ECR5_9BACL</name>
<dbReference type="Gene3D" id="1.20.1260.10">
    <property type="match status" value="1"/>
</dbReference>
<dbReference type="PANTHER" id="PTHR30458">
    <property type="entry name" value="PHENYLACETIC ACID DEGRADATION PROTEIN PAA"/>
    <property type="match status" value="1"/>
</dbReference>
<dbReference type="RefSeq" id="WP_290401814.1">
    <property type="nucleotide sequence ID" value="NZ_JAUHLN010000006.1"/>
</dbReference>
<dbReference type="NCBIfam" id="TIGR02158">
    <property type="entry name" value="PA_CoA_Oxy3"/>
    <property type="match status" value="1"/>
</dbReference>
<dbReference type="GO" id="GO:0097266">
    <property type="term" value="F:phenylacetyl-CoA 1,2-epoxidase activity"/>
    <property type="evidence" value="ECO:0007669"/>
    <property type="project" value="UniProtKB-EC"/>
</dbReference>
<dbReference type="InterPro" id="IPR011882">
    <property type="entry name" value="PaaC"/>
</dbReference>